<evidence type="ECO:0000313" key="3">
    <source>
        <dbReference type="Proteomes" id="UP000503447"/>
    </source>
</evidence>
<evidence type="ECO:0000313" key="2">
    <source>
        <dbReference type="EMBL" id="QJW95225.1"/>
    </source>
</evidence>
<dbReference type="EMBL" id="CP053452">
    <property type="protein sequence ID" value="QJW95225.1"/>
    <property type="molecule type" value="Genomic_DNA"/>
</dbReference>
<keyword evidence="3" id="KW-1185">Reference proteome</keyword>
<sequence length="79" mass="8386">MKITKPGESEFPRERVPSLGQSFSISSPGAAPPISLPTAVGSDPVTAITTYNNDLITLKRDGDPHPERSGGDRRARGAR</sequence>
<protein>
    <submittedName>
        <fullName evidence="2">Uncharacterized protein</fullName>
    </submittedName>
</protein>
<name>A0A6M5YMQ4_9BACT</name>
<evidence type="ECO:0000256" key="1">
    <source>
        <dbReference type="SAM" id="MobiDB-lite"/>
    </source>
</evidence>
<feature type="region of interest" description="Disordered" evidence="1">
    <location>
        <begin position="1"/>
        <end position="41"/>
    </location>
</feature>
<feature type="region of interest" description="Disordered" evidence="1">
    <location>
        <begin position="57"/>
        <end position="79"/>
    </location>
</feature>
<reference evidence="3" key="1">
    <citation type="submission" date="2020-05" db="EMBL/GenBank/DDBJ databases">
        <title>Frigoriglobus tundricola gen. nov., sp. nov., a psychrotolerant cellulolytic planctomycete of the family Gemmataceae with two divergent copies of 16S rRNA gene.</title>
        <authorList>
            <person name="Kulichevskaya I.S."/>
            <person name="Ivanova A.A."/>
            <person name="Naumoff D.G."/>
            <person name="Beletsky A.V."/>
            <person name="Rijpstra W.I.C."/>
            <person name="Sinninghe Damste J.S."/>
            <person name="Mardanov A.V."/>
            <person name="Ravin N.V."/>
            <person name="Dedysh S.N."/>
        </authorList>
    </citation>
    <scope>NUCLEOTIDE SEQUENCE [LARGE SCALE GENOMIC DNA]</scope>
    <source>
        <strain evidence="3">PL17</strain>
    </source>
</reference>
<proteinExistence type="predicted"/>
<feature type="compositionally biased region" description="Basic and acidic residues" evidence="1">
    <location>
        <begin position="1"/>
        <end position="16"/>
    </location>
</feature>
<dbReference type="AlphaFoldDB" id="A0A6M5YMQ4"/>
<organism evidence="2 3">
    <name type="scientific">Frigoriglobus tundricola</name>
    <dbReference type="NCBI Taxonomy" id="2774151"/>
    <lineage>
        <taxon>Bacteria</taxon>
        <taxon>Pseudomonadati</taxon>
        <taxon>Planctomycetota</taxon>
        <taxon>Planctomycetia</taxon>
        <taxon>Gemmatales</taxon>
        <taxon>Gemmataceae</taxon>
        <taxon>Frigoriglobus</taxon>
    </lineage>
</organism>
<gene>
    <name evidence="2" type="ORF">FTUN_2767</name>
</gene>
<accession>A0A6M5YMQ4</accession>
<dbReference type="Proteomes" id="UP000503447">
    <property type="component" value="Chromosome"/>
</dbReference>
<dbReference type="KEGG" id="ftj:FTUN_2767"/>